<comment type="similarity">
    <text evidence="3">Belongs to the bacterial ribosomal protein bS16 family.</text>
</comment>
<evidence type="ECO:0000256" key="3">
    <source>
        <dbReference type="HAMAP-Rule" id="MF_00385"/>
    </source>
</evidence>
<dbReference type="GO" id="GO:0003735">
    <property type="term" value="F:structural constituent of ribosome"/>
    <property type="evidence" value="ECO:0007669"/>
    <property type="project" value="InterPro"/>
</dbReference>
<evidence type="ECO:0000256" key="4">
    <source>
        <dbReference type="SAM" id="MobiDB-lite"/>
    </source>
</evidence>
<dbReference type="InterPro" id="IPR023803">
    <property type="entry name" value="Ribosomal_bS16_dom_sf"/>
</dbReference>
<proteinExistence type="inferred from homology"/>
<dbReference type="Pfam" id="PF00886">
    <property type="entry name" value="Ribosomal_S16"/>
    <property type="match status" value="1"/>
</dbReference>
<dbReference type="GO" id="GO:0015935">
    <property type="term" value="C:small ribosomal subunit"/>
    <property type="evidence" value="ECO:0007669"/>
    <property type="project" value="TreeGrafter"/>
</dbReference>
<organism evidence="5 6">
    <name type="scientific">Calycomorphotria hydatis</name>
    <dbReference type="NCBI Taxonomy" id="2528027"/>
    <lineage>
        <taxon>Bacteria</taxon>
        <taxon>Pseudomonadati</taxon>
        <taxon>Planctomycetota</taxon>
        <taxon>Planctomycetia</taxon>
        <taxon>Planctomycetales</taxon>
        <taxon>Planctomycetaceae</taxon>
        <taxon>Calycomorphotria</taxon>
    </lineage>
</organism>
<evidence type="ECO:0000313" key="6">
    <source>
        <dbReference type="Proteomes" id="UP000319976"/>
    </source>
</evidence>
<dbReference type="PANTHER" id="PTHR12919">
    <property type="entry name" value="30S RIBOSOMAL PROTEIN S16"/>
    <property type="match status" value="1"/>
</dbReference>
<dbReference type="NCBIfam" id="TIGR00002">
    <property type="entry name" value="S16"/>
    <property type="match status" value="1"/>
</dbReference>
<dbReference type="GO" id="GO:0006412">
    <property type="term" value="P:translation"/>
    <property type="evidence" value="ECO:0007669"/>
    <property type="project" value="UniProtKB-UniRule"/>
</dbReference>
<dbReference type="AlphaFoldDB" id="A0A517T6E2"/>
<dbReference type="HAMAP" id="MF_00385">
    <property type="entry name" value="Ribosomal_bS16"/>
    <property type="match status" value="1"/>
</dbReference>
<dbReference type="OrthoDB" id="9807878at2"/>
<accession>A0A517T6E2</accession>
<dbReference type="SUPFAM" id="SSF54565">
    <property type="entry name" value="Ribosomal protein S16"/>
    <property type="match status" value="1"/>
</dbReference>
<feature type="region of interest" description="Disordered" evidence="4">
    <location>
        <begin position="92"/>
        <end position="123"/>
    </location>
</feature>
<evidence type="ECO:0000256" key="1">
    <source>
        <dbReference type="ARBA" id="ARBA00022980"/>
    </source>
</evidence>
<keyword evidence="1 3" id="KW-0689">Ribosomal protein</keyword>
<dbReference type="KEGG" id="chya:V22_11760"/>
<dbReference type="Gene3D" id="3.30.1320.10">
    <property type="match status" value="1"/>
</dbReference>
<keyword evidence="6" id="KW-1185">Reference proteome</keyword>
<sequence length="123" mass="13722">MAVRIRMKRLGRTHRPFYRICVMDARKARDGKAIEEIGHYDPMVREKSARVKLDMERVDYWMGVGAQPTEKVATLIKKVKQNKFGAVKALPPLTAPKEPAAPVEETAEAAEGESAEATEAAEE</sequence>
<keyword evidence="2 3" id="KW-0687">Ribonucleoprotein</keyword>
<name>A0A517T6E2_9PLAN</name>
<dbReference type="GO" id="GO:0005737">
    <property type="term" value="C:cytoplasm"/>
    <property type="evidence" value="ECO:0007669"/>
    <property type="project" value="UniProtKB-ARBA"/>
</dbReference>
<feature type="compositionally biased region" description="Acidic residues" evidence="4">
    <location>
        <begin position="105"/>
        <end position="123"/>
    </location>
</feature>
<dbReference type="RefSeq" id="WP_145260687.1">
    <property type="nucleotide sequence ID" value="NZ_CP036316.1"/>
</dbReference>
<evidence type="ECO:0000256" key="2">
    <source>
        <dbReference type="ARBA" id="ARBA00023274"/>
    </source>
</evidence>
<dbReference type="Proteomes" id="UP000319976">
    <property type="component" value="Chromosome"/>
</dbReference>
<dbReference type="InterPro" id="IPR000307">
    <property type="entry name" value="Ribosomal_bS16"/>
</dbReference>
<gene>
    <name evidence="3 5" type="primary">rpsP</name>
    <name evidence="5" type="ORF">V22_11760</name>
</gene>
<protein>
    <recommendedName>
        <fullName evidence="3">Small ribosomal subunit protein bS16</fullName>
    </recommendedName>
</protein>
<dbReference type="EMBL" id="CP036316">
    <property type="protein sequence ID" value="QDT63947.1"/>
    <property type="molecule type" value="Genomic_DNA"/>
</dbReference>
<reference evidence="5 6" key="1">
    <citation type="submission" date="2019-02" db="EMBL/GenBank/DDBJ databases">
        <title>Deep-cultivation of Planctomycetes and their phenomic and genomic characterization uncovers novel biology.</title>
        <authorList>
            <person name="Wiegand S."/>
            <person name="Jogler M."/>
            <person name="Boedeker C."/>
            <person name="Pinto D."/>
            <person name="Vollmers J."/>
            <person name="Rivas-Marin E."/>
            <person name="Kohn T."/>
            <person name="Peeters S.H."/>
            <person name="Heuer A."/>
            <person name="Rast P."/>
            <person name="Oberbeckmann S."/>
            <person name="Bunk B."/>
            <person name="Jeske O."/>
            <person name="Meyerdierks A."/>
            <person name="Storesund J.E."/>
            <person name="Kallscheuer N."/>
            <person name="Luecker S."/>
            <person name="Lage O.M."/>
            <person name="Pohl T."/>
            <person name="Merkel B.J."/>
            <person name="Hornburger P."/>
            <person name="Mueller R.-W."/>
            <person name="Bruemmer F."/>
            <person name="Labrenz M."/>
            <person name="Spormann A.M."/>
            <person name="Op den Camp H."/>
            <person name="Overmann J."/>
            <person name="Amann R."/>
            <person name="Jetten M.S.M."/>
            <person name="Mascher T."/>
            <person name="Medema M.H."/>
            <person name="Devos D.P."/>
            <person name="Kaster A.-K."/>
            <person name="Ovreas L."/>
            <person name="Rohde M."/>
            <person name="Galperin M.Y."/>
            <person name="Jogler C."/>
        </authorList>
    </citation>
    <scope>NUCLEOTIDE SEQUENCE [LARGE SCALE GENOMIC DNA]</scope>
    <source>
        <strain evidence="5 6">V22</strain>
    </source>
</reference>
<feature type="compositionally biased region" description="Low complexity" evidence="4">
    <location>
        <begin position="95"/>
        <end position="104"/>
    </location>
</feature>
<evidence type="ECO:0000313" key="5">
    <source>
        <dbReference type="EMBL" id="QDT63947.1"/>
    </source>
</evidence>
<dbReference type="PANTHER" id="PTHR12919:SF20">
    <property type="entry name" value="SMALL RIBOSOMAL SUBUNIT PROTEIN BS16M"/>
    <property type="match status" value="1"/>
</dbReference>